<keyword evidence="1" id="KW-0732">Signal</keyword>
<dbReference type="OrthoDB" id="2882585at2"/>
<dbReference type="InterPro" id="IPR028102">
    <property type="entry name" value="DUF4652"/>
</dbReference>
<reference evidence="2 3" key="1">
    <citation type="submission" date="2016-09" db="EMBL/GenBank/DDBJ databases">
        <title>Draft genome sequence for the type strain of Vulcanibacillus modesticaldus BR, a strictly anaerobic, moderately thermophilic, and nitrate-reducing bacterium from deep sea-hydrothermal vents of the Mid-Atlantic Ridge.</title>
        <authorList>
            <person name="Abin C.A."/>
            <person name="Hollibaugh J.T."/>
        </authorList>
    </citation>
    <scope>NUCLEOTIDE SEQUENCE [LARGE SCALE GENOMIC DNA]</scope>
    <source>
        <strain evidence="2 3">BR</strain>
    </source>
</reference>
<feature type="chain" id="PRO_5008912782" description="Lipoprotein" evidence="1">
    <location>
        <begin position="24"/>
        <end position="252"/>
    </location>
</feature>
<evidence type="ECO:0000256" key="1">
    <source>
        <dbReference type="SAM" id="SignalP"/>
    </source>
</evidence>
<dbReference type="Gene3D" id="2.40.128.660">
    <property type="entry name" value="Uncharacterised protein PF15525, DUF4652"/>
    <property type="match status" value="1"/>
</dbReference>
<dbReference type="Pfam" id="PF15525">
    <property type="entry name" value="DUF4652"/>
    <property type="match status" value="1"/>
</dbReference>
<sequence>MTLRNVMLLTGLLFILSGCSINSTDNDIDNSKEYIKTDNYSKMINNGSNKNDELSSVKDSVETEKVDITNFEKIAQLNNGEELYYGYYETSYGKYIVIKRNSDIKVISKGFPSRPKVSPNGKMVAFIDDLDFEMIGNLFIYDTVSKNKIKLTNYNYKQENTVKALEWLDDDHILLIIGFGYGTITRGGDLYIYDLNKEELEKILDAGERREIVDVKVKEADLKLTIVVWTDDNYTEYEYIEKMVPIKELIKK</sequence>
<evidence type="ECO:0008006" key="4">
    <source>
        <dbReference type="Google" id="ProtNLM"/>
    </source>
</evidence>
<dbReference type="AlphaFoldDB" id="A0A1D2YW22"/>
<dbReference type="STRING" id="337097.BHF71_07260"/>
<name>A0A1D2YW22_9BACI</name>
<comment type="caution">
    <text evidence="2">The sequence shown here is derived from an EMBL/GenBank/DDBJ whole genome shotgun (WGS) entry which is preliminary data.</text>
</comment>
<dbReference type="EMBL" id="MIJF01000012">
    <property type="protein sequence ID" value="OEF99902.1"/>
    <property type="molecule type" value="Genomic_DNA"/>
</dbReference>
<proteinExistence type="predicted"/>
<dbReference type="Proteomes" id="UP000243739">
    <property type="component" value="Unassembled WGS sequence"/>
</dbReference>
<evidence type="ECO:0000313" key="2">
    <source>
        <dbReference type="EMBL" id="OEF99902.1"/>
    </source>
</evidence>
<protein>
    <recommendedName>
        <fullName evidence="4">Lipoprotein</fullName>
    </recommendedName>
</protein>
<feature type="signal peptide" evidence="1">
    <location>
        <begin position="1"/>
        <end position="23"/>
    </location>
</feature>
<evidence type="ECO:0000313" key="3">
    <source>
        <dbReference type="Proteomes" id="UP000243739"/>
    </source>
</evidence>
<dbReference type="PROSITE" id="PS51257">
    <property type="entry name" value="PROKAR_LIPOPROTEIN"/>
    <property type="match status" value="1"/>
</dbReference>
<accession>A0A1D2YW22</accession>
<dbReference type="SUPFAM" id="SSF69322">
    <property type="entry name" value="Tricorn protease domain 2"/>
    <property type="match status" value="1"/>
</dbReference>
<keyword evidence="3" id="KW-1185">Reference proteome</keyword>
<gene>
    <name evidence="2" type="ORF">BHF71_07260</name>
</gene>
<organism evidence="2 3">
    <name type="scientific">Vulcanibacillus modesticaldus</name>
    <dbReference type="NCBI Taxonomy" id="337097"/>
    <lineage>
        <taxon>Bacteria</taxon>
        <taxon>Bacillati</taxon>
        <taxon>Bacillota</taxon>
        <taxon>Bacilli</taxon>
        <taxon>Bacillales</taxon>
        <taxon>Bacillaceae</taxon>
        <taxon>Vulcanibacillus</taxon>
    </lineage>
</organism>
<dbReference type="RefSeq" id="WP_069656208.1">
    <property type="nucleotide sequence ID" value="NZ_MIJF01000012.1"/>
</dbReference>